<feature type="binding site" evidence="13">
    <location>
        <position position="253"/>
    </location>
    <ligand>
        <name>ATP</name>
        <dbReference type="ChEBI" id="CHEBI:30616"/>
    </ligand>
</feature>
<evidence type="ECO:0000259" key="17">
    <source>
        <dbReference type="Pfam" id="PF04928"/>
    </source>
</evidence>
<dbReference type="EC" id="2.7.7.19" evidence="12"/>
<evidence type="ECO:0000259" key="16">
    <source>
        <dbReference type="Pfam" id="PF04926"/>
    </source>
</evidence>
<keyword evidence="8 12" id="KW-0067">ATP-binding</keyword>
<dbReference type="GO" id="GO:0005524">
    <property type="term" value="F:ATP binding"/>
    <property type="evidence" value="ECO:0007669"/>
    <property type="project" value="UniProtKB-UniRule"/>
</dbReference>
<evidence type="ECO:0000256" key="7">
    <source>
        <dbReference type="ARBA" id="ARBA00022741"/>
    </source>
</evidence>
<proteinExistence type="inferred from homology"/>
<comment type="subcellular location">
    <subcellularLocation>
        <location evidence="2 12">Nucleus</location>
    </subcellularLocation>
</comment>
<feature type="domain" description="Poly(A) polymerase nucleotidyltransferase" evidence="18">
    <location>
        <begin position="37"/>
        <end position="230"/>
    </location>
</feature>
<feature type="binding site" evidence="14">
    <location>
        <position position="129"/>
    </location>
    <ligand>
        <name>Mg(2+)</name>
        <dbReference type="ChEBI" id="CHEBI:18420"/>
        <label>1</label>
        <note>catalytic</note>
    </ligand>
</feature>
<feature type="binding site" evidence="13">
    <location>
        <begin position="262"/>
        <end position="263"/>
    </location>
    <ligand>
        <name>ATP</name>
        <dbReference type="ChEBI" id="CHEBI:30616"/>
    </ligand>
</feature>
<evidence type="ECO:0000256" key="10">
    <source>
        <dbReference type="ARBA" id="ARBA00023242"/>
    </source>
</evidence>
<feature type="binding site" evidence="14">
    <location>
        <position position="129"/>
    </location>
    <ligand>
        <name>Mg(2+)</name>
        <dbReference type="ChEBI" id="CHEBI:18420"/>
        <label>2</label>
        <note>catalytic</note>
    </ligand>
</feature>
<comment type="cofactor">
    <cofactor evidence="1">
        <name>Mn(2+)</name>
        <dbReference type="ChEBI" id="CHEBI:29035"/>
    </cofactor>
</comment>
<comment type="function">
    <text evidence="12">Polymerase that creates the 3'-poly(A) tail of mRNA's.</text>
</comment>
<feature type="binding site" evidence="13">
    <location>
        <position position="183"/>
    </location>
    <ligand>
        <name>ATP</name>
        <dbReference type="ChEBI" id="CHEBI:30616"/>
    </ligand>
</feature>
<keyword evidence="10 12" id="KW-0539">Nucleus</keyword>
<comment type="similarity">
    <text evidence="3 12">Belongs to the poly(A) polymerase family.</text>
</comment>
<reference evidence="19" key="1">
    <citation type="submission" date="2018-10" db="EMBL/GenBank/DDBJ databases">
        <title>Transcriptome assembly of Aceria tosichella (Wheat curl mite) Type 2.</title>
        <authorList>
            <person name="Scully E.D."/>
            <person name="Geib S.M."/>
            <person name="Palmer N.A."/>
            <person name="Gupta A.K."/>
            <person name="Sarath G."/>
            <person name="Tatineni S."/>
        </authorList>
    </citation>
    <scope>NUCLEOTIDE SEQUENCE</scope>
    <source>
        <strain evidence="19">LincolnNE</strain>
    </source>
</reference>
<evidence type="ECO:0000256" key="11">
    <source>
        <dbReference type="ARBA" id="ARBA00048830"/>
    </source>
</evidence>
<dbReference type="Pfam" id="PF04926">
    <property type="entry name" value="PAP_RNA-bind"/>
    <property type="match status" value="1"/>
</dbReference>
<evidence type="ECO:0000256" key="3">
    <source>
        <dbReference type="ARBA" id="ARBA00010912"/>
    </source>
</evidence>
<evidence type="ECO:0000256" key="9">
    <source>
        <dbReference type="ARBA" id="ARBA00022842"/>
    </source>
</evidence>
<dbReference type="Gene3D" id="1.10.1410.10">
    <property type="match status" value="1"/>
</dbReference>
<keyword evidence="5 12" id="KW-0808">Transferase</keyword>
<evidence type="ECO:0000256" key="5">
    <source>
        <dbReference type="ARBA" id="ARBA00022679"/>
    </source>
</evidence>
<evidence type="ECO:0000313" key="19">
    <source>
        <dbReference type="EMBL" id="MDE49649.1"/>
    </source>
</evidence>
<evidence type="ECO:0000256" key="12">
    <source>
        <dbReference type="PIRNR" id="PIRNR018425"/>
    </source>
</evidence>
<dbReference type="Pfam" id="PF20750">
    <property type="entry name" value="PAP_NTPase"/>
    <property type="match status" value="1"/>
</dbReference>
<dbReference type="SUPFAM" id="SSF55003">
    <property type="entry name" value="PAP/Archaeal CCA-adding enzyme, C-terminal domain"/>
    <property type="match status" value="1"/>
</dbReference>
<keyword evidence="6 14" id="KW-0479">Metal-binding</keyword>
<dbReference type="SUPFAM" id="SSF81301">
    <property type="entry name" value="Nucleotidyltransferase"/>
    <property type="match status" value="1"/>
</dbReference>
<dbReference type="CDD" id="cd05402">
    <property type="entry name" value="NT_PAP_TUTase"/>
    <property type="match status" value="1"/>
</dbReference>
<feature type="binding site" evidence="13">
    <location>
        <begin position="129"/>
        <end position="131"/>
    </location>
    <ligand>
        <name>ATP</name>
        <dbReference type="ChEBI" id="CHEBI:30616"/>
    </ligand>
</feature>
<dbReference type="InterPro" id="IPR014492">
    <property type="entry name" value="PolyA_polymerase"/>
</dbReference>
<dbReference type="InterPro" id="IPR007010">
    <property type="entry name" value="PolA_pol_RNA-bd_dom"/>
</dbReference>
<dbReference type="SUPFAM" id="SSF81631">
    <property type="entry name" value="PAP/OAS1 substrate-binding domain"/>
    <property type="match status" value="1"/>
</dbReference>
<dbReference type="Gene3D" id="3.30.460.10">
    <property type="entry name" value="Beta Polymerase, domain 2"/>
    <property type="match status" value="1"/>
</dbReference>
<evidence type="ECO:0000256" key="14">
    <source>
        <dbReference type="PIRSR" id="PIRSR018425-2"/>
    </source>
</evidence>
<dbReference type="EMBL" id="GGYP01004878">
    <property type="protein sequence ID" value="MDE49649.1"/>
    <property type="molecule type" value="Transcribed_RNA"/>
</dbReference>
<feature type="binding site" evidence="14">
    <location>
        <position position="183"/>
    </location>
    <ligand>
        <name>Mg(2+)</name>
        <dbReference type="ChEBI" id="CHEBI:18420"/>
        <label>2</label>
        <note>catalytic</note>
    </ligand>
</feature>
<feature type="binding site" evidence="13">
    <location>
        <begin position="116"/>
        <end position="118"/>
    </location>
    <ligand>
        <name>ATP</name>
        <dbReference type="ChEBI" id="CHEBI:30616"/>
    </ligand>
</feature>
<dbReference type="PANTHER" id="PTHR10682">
    <property type="entry name" value="POLY A POLYMERASE"/>
    <property type="match status" value="1"/>
</dbReference>
<evidence type="ECO:0000256" key="13">
    <source>
        <dbReference type="PIRSR" id="PIRSR018425-1"/>
    </source>
</evidence>
<evidence type="ECO:0000256" key="2">
    <source>
        <dbReference type="ARBA" id="ARBA00004123"/>
    </source>
</evidence>
<dbReference type="AlphaFoldDB" id="A0A6G1SH11"/>
<evidence type="ECO:0000256" key="8">
    <source>
        <dbReference type="ARBA" id="ARBA00022840"/>
    </source>
</evidence>
<protein>
    <recommendedName>
        <fullName evidence="12">Poly(A) polymerase</fullName>
        <ecNumber evidence="12">2.7.7.19</ecNumber>
    </recommendedName>
</protein>
<feature type="binding site" evidence="14">
    <location>
        <position position="131"/>
    </location>
    <ligand>
        <name>Mg(2+)</name>
        <dbReference type="ChEBI" id="CHEBI:18420"/>
        <label>1</label>
        <note>catalytic</note>
    </ligand>
</feature>
<keyword evidence="4 12" id="KW-0507">mRNA processing</keyword>
<dbReference type="FunFam" id="1.10.1410.10:FF:000001">
    <property type="entry name" value="Putative poly(A) polymerase gamma"/>
    <property type="match status" value="1"/>
</dbReference>
<accession>A0A6G1SH11</accession>
<dbReference type="FunFam" id="3.30.460.10:FF:000002">
    <property type="entry name" value="Poly(A) polymerase alpha, putative"/>
    <property type="match status" value="1"/>
</dbReference>
<dbReference type="Pfam" id="PF04928">
    <property type="entry name" value="PAP_central"/>
    <property type="match status" value="1"/>
</dbReference>
<dbReference type="PIRSF" id="PIRSF018425">
    <property type="entry name" value="PolyA_polymerase"/>
    <property type="match status" value="1"/>
</dbReference>
<dbReference type="GO" id="GO:0046872">
    <property type="term" value="F:metal ion binding"/>
    <property type="evidence" value="ECO:0007669"/>
    <property type="project" value="UniProtKB-KW"/>
</dbReference>
<comment type="cofactor">
    <cofactor evidence="14">
        <name>Mg(2+)</name>
        <dbReference type="ChEBI" id="CHEBI:18420"/>
    </cofactor>
    <text evidence="14">Binds 2 magnesium ions. Also active with manganese.</text>
</comment>
<evidence type="ECO:0000256" key="4">
    <source>
        <dbReference type="ARBA" id="ARBA00022664"/>
    </source>
</evidence>
<sequence>MAQINKLSYPPPSQTTTAAAAAAALATNQRPNTYHQGVSQAVSDREPDEIELKRTDQLEECLRSFNLFENENELQLRCKVLSDVNRLSQKWIKELSLEKKMPAELANNCQAKIFTFGSYRLGVHNRGADIDTLLVAPKHVERDDFFDTFQLALTKMEGVEYVRAVRNAFVPLLKAKIRGIELDILFSTLALRTIPDEQELHDSNLLRGLDQQSIRSLNGCRVTDDILRVVPNHDSFRLALRAIKLWAKKRGIYSNILGYLGGVSWAILIARTCQLYPRATAATIVTKLFFVFSSWEWPKPVLLVDLCDNDLGLQVWDPRLNPSDKYHVMPIITPSYPQQNSTFNVTRSTRTIIIEQFKQAKEITDEIIKGTKSWDAFFESIDFFGLYKSFIVIRVSPQPEWVSLVESKIRTLVQSLEQHNVIKLVHAYPYPYDNPNKDDKDITWCIGLLFTQQTVDINLSYDVQNFKINILEKGEQQLKDLYPPEQLRIDIRSMSKKELGASKIIDPELIKNSIKKSSSKRNTLSESSSCDFKKKKQDNTQETDSNGV</sequence>
<dbReference type="PANTHER" id="PTHR10682:SF10">
    <property type="entry name" value="POLYNUCLEOTIDE ADENYLYLTRANSFERASE"/>
    <property type="match status" value="1"/>
</dbReference>
<feature type="region of interest" description="Disordered" evidence="15">
    <location>
        <begin position="515"/>
        <end position="548"/>
    </location>
</feature>
<evidence type="ECO:0000256" key="15">
    <source>
        <dbReference type="SAM" id="MobiDB-lite"/>
    </source>
</evidence>
<dbReference type="InterPro" id="IPR011068">
    <property type="entry name" value="NuclTrfase_I-like_C"/>
</dbReference>
<keyword evidence="7 12" id="KW-0547">Nucleotide-binding</keyword>
<evidence type="ECO:0000256" key="6">
    <source>
        <dbReference type="ARBA" id="ARBA00022723"/>
    </source>
</evidence>
<organism evidence="19">
    <name type="scientific">Aceria tosichella</name>
    <name type="common">wheat curl mite</name>
    <dbReference type="NCBI Taxonomy" id="561515"/>
    <lineage>
        <taxon>Eukaryota</taxon>
        <taxon>Metazoa</taxon>
        <taxon>Ecdysozoa</taxon>
        <taxon>Arthropoda</taxon>
        <taxon>Chelicerata</taxon>
        <taxon>Arachnida</taxon>
        <taxon>Acari</taxon>
        <taxon>Acariformes</taxon>
        <taxon>Trombidiformes</taxon>
        <taxon>Prostigmata</taxon>
        <taxon>Eupodina</taxon>
        <taxon>Eriophyoidea</taxon>
        <taxon>Eriophyidae</taxon>
        <taxon>Eriophyinae</taxon>
        <taxon>Aceriini</taxon>
        <taxon>Aceria</taxon>
    </lineage>
</organism>
<feature type="domain" description="Poly(A) polymerase RNA-binding" evidence="16">
    <location>
        <begin position="382"/>
        <end position="437"/>
    </location>
</feature>
<feature type="binding site" evidence="14">
    <location>
        <position position="131"/>
    </location>
    <ligand>
        <name>Mg(2+)</name>
        <dbReference type="ChEBI" id="CHEBI:18420"/>
        <label>2</label>
        <note>catalytic</note>
    </ligand>
</feature>
<feature type="domain" description="Poly(A) polymerase central" evidence="17">
    <location>
        <begin position="235"/>
        <end position="379"/>
    </location>
</feature>
<dbReference type="InterPro" id="IPR043519">
    <property type="entry name" value="NT_sf"/>
</dbReference>
<feature type="compositionally biased region" description="Polar residues" evidence="15">
    <location>
        <begin position="521"/>
        <end position="530"/>
    </location>
</feature>
<dbReference type="GO" id="GO:0003723">
    <property type="term" value="F:RNA binding"/>
    <property type="evidence" value="ECO:0007669"/>
    <property type="project" value="UniProtKB-UniRule"/>
</dbReference>
<name>A0A6G1SH11_9ACAR</name>
<dbReference type="GO" id="GO:0005634">
    <property type="term" value="C:nucleus"/>
    <property type="evidence" value="ECO:0007669"/>
    <property type="project" value="UniProtKB-SubCell"/>
</dbReference>
<gene>
    <name evidence="19" type="primary">PAPOLA</name>
    <name evidence="19" type="ORF">g.2021</name>
</gene>
<comment type="catalytic activity">
    <reaction evidence="11 12">
        <text>RNA(n) + ATP = RNA(n)-3'-adenine ribonucleotide + diphosphate</text>
        <dbReference type="Rhea" id="RHEA:11332"/>
        <dbReference type="Rhea" id="RHEA-COMP:14527"/>
        <dbReference type="Rhea" id="RHEA-COMP:17347"/>
        <dbReference type="ChEBI" id="CHEBI:30616"/>
        <dbReference type="ChEBI" id="CHEBI:33019"/>
        <dbReference type="ChEBI" id="CHEBI:140395"/>
        <dbReference type="ChEBI" id="CHEBI:173115"/>
        <dbReference type="EC" id="2.7.7.19"/>
    </reaction>
</comment>
<dbReference type="GO" id="GO:0031123">
    <property type="term" value="P:RNA 3'-end processing"/>
    <property type="evidence" value="ECO:0007669"/>
    <property type="project" value="InterPro"/>
</dbReference>
<dbReference type="GO" id="GO:0006397">
    <property type="term" value="P:mRNA processing"/>
    <property type="evidence" value="ECO:0007669"/>
    <property type="project" value="UniProtKB-KW"/>
</dbReference>
<dbReference type="InterPro" id="IPR048840">
    <property type="entry name" value="PolA_pol_NTPase"/>
</dbReference>
<keyword evidence="9 14" id="KW-0460">Magnesium</keyword>
<feature type="binding site" evidence="13">
    <location>
        <position position="244"/>
    </location>
    <ligand>
        <name>ATP</name>
        <dbReference type="ChEBI" id="CHEBI:30616"/>
    </ligand>
</feature>
<evidence type="ECO:0000256" key="1">
    <source>
        <dbReference type="ARBA" id="ARBA00001936"/>
    </source>
</evidence>
<dbReference type="Gene3D" id="3.30.70.590">
    <property type="entry name" value="Poly(A) polymerase predicted RNA binding domain"/>
    <property type="match status" value="1"/>
</dbReference>
<dbReference type="GO" id="GO:1990817">
    <property type="term" value="F:poly(A) RNA polymerase activity"/>
    <property type="evidence" value="ECO:0007669"/>
    <property type="project" value="UniProtKB-UniRule"/>
</dbReference>
<dbReference type="InterPro" id="IPR007012">
    <property type="entry name" value="PolA_pol_cen_dom"/>
</dbReference>
<evidence type="ECO:0000259" key="18">
    <source>
        <dbReference type="Pfam" id="PF20750"/>
    </source>
</evidence>